<dbReference type="Proteomes" id="UP000607653">
    <property type="component" value="Unassembled WGS sequence"/>
</dbReference>
<dbReference type="EMBL" id="DUZY01000008">
    <property type="protein sequence ID" value="DAD47334.1"/>
    <property type="molecule type" value="Genomic_DNA"/>
</dbReference>
<proteinExistence type="predicted"/>
<keyword evidence="2" id="KW-1185">Reference proteome</keyword>
<comment type="caution">
    <text evidence="1">The sequence shown here is derived from an EMBL/GenBank/DDBJ whole genome shotgun (WGS) entry which is preliminary data.</text>
</comment>
<name>A0A822ZMU6_NELNU</name>
<dbReference type="AlphaFoldDB" id="A0A822ZMU6"/>
<evidence type="ECO:0000313" key="1">
    <source>
        <dbReference type="EMBL" id="DAD47334.1"/>
    </source>
</evidence>
<organism evidence="1 2">
    <name type="scientific">Nelumbo nucifera</name>
    <name type="common">Sacred lotus</name>
    <dbReference type="NCBI Taxonomy" id="4432"/>
    <lineage>
        <taxon>Eukaryota</taxon>
        <taxon>Viridiplantae</taxon>
        <taxon>Streptophyta</taxon>
        <taxon>Embryophyta</taxon>
        <taxon>Tracheophyta</taxon>
        <taxon>Spermatophyta</taxon>
        <taxon>Magnoliopsida</taxon>
        <taxon>Proteales</taxon>
        <taxon>Nelumbonaceae</taxon>
        <taxon>Nelumbo</taxon>
    </lineage>
</organism>
<gene>
    <name evidence="1" type="ORF">HUJ06_017271</name>
</gene>
<accession>A0A822ZMU6</accession>
<protein>
    <submittedName>
        <fullName evidence="1">Uncharacterized protein</fullName>
    </submittedName>
</protein>
<sequence>MLRNNGLDLDAVPFSEGLVGLATCVPGDDDYGVNLPVGVACGTTGAEQSPKRTSIVAPSCEIVNVSPSIASTYKCKFPQARRERKQSNTVVLPYLAPRQQG</sequence>
<evidence type="ECO:0000313" key="2">
    <source>
        <dbReference type="Proteomes" id="UP000607653"/>
    </source>
</evidence>
<reference evidence="1 2" key="1">
    <citation type="journal article" date="2020" name="Mol. Biol. Evol.">
        <title>Distinct Expression and Methylation Patterns for Genes with Different Fates following a Single Whole-Genome Duplication in Flowering Plants.</title>
        <authorList>
            <person name="Shi T."/>
            <person name="Rahmani R.S."/>
            <person name="Gugger P.F."/>
            <person name="Wang M."/>
            <person name="Li H."/>
            <person name="Zhang Y."/>
            <person name="Li Z."/>
            <person name="Wang Q."/>
            <person name="Van de Peer Y."/>
            <person name="Marchal K."/>
            <person name="Chen J."/>
        </authorList>
    </citation>
    <scope>NUCLEOTIDE SEQUENCE [LARGE SCALE GENOMIC DNA]</scope>
    <source>
        <tissue evidence="1">Leaf</tissue>
    </source>
</reference>